<dbReference type="CDD" id="cd00332">
    <property type="entry name" value="PAL-HAL"/>
    <property type="match status" value="1"/>
</dbReference>
<evidence type="ECO:0000313" key="4">
    <source>
        <dbReference type="Proteomes" id="UP000800036"/>
    </source>
</evidence>
<dbReference type="InterPro" id="IPR001106">
    <property type="entry name" value="Aromatic_Lyase"/>
</dbReference>
<proteinExistence type="inferred from homology"/>
<evidence type="ECO:0000256" key="1">
    <source>
        <dbReference type="ARBA" id="ARBA00007238"/>
    </source>
</evidence>
<reference evidence="3" key="1">
    <citation type="journal article" date="2020" name="Stud. Mycol.">
        <title>101 Dothideomycetes genomes: a test case for predicting lifestyles and emergence of pathogens.</title>
        <authorList>
            <person name="Haridas S."/>
            <person name="Albert R."/>
            <person name="Binder M."/>
            <person name="Bloem J."/>
            <person name="Labutti K."/>
            <person name="Salamov A."/>
            <person name="Andreopoulos B."/>
            <person name="Baker S."/>
            <person name="Barry K."/>
            <person name="Bills G."/>
            <person name="Bluhm B."/>
            <person name="Cannon C."/>
            <person name="Castanera R."/>
            <person name="Culley D."/>
            <person name="Daum C."/>
            <person name="Ezra D."/>
            <person name="Gonzalez J."/>
            <person name="Henrissat B."/>
            <person name="Kuo A."/>
            <person name="Liang C."/>
            <person name="Lipzen A."/>
            <person name="Lutzoni F."/>
            <person name="Magnuson J."/>
            <person name="Mondo S."/>
            <person name="Nolan M."/>
            <person name="Ohm R."/>
            <person name="Pangilinan J."/>
            <person name="Park H.-J."/>
            <person name="Ramirez L."/>
            <person name="Alfaro M."/>
            <person name="Sun H."/>
            <person name="Tritt A."/>
            <person name="Yoshinaga Y."/>
            <person name="Zwiers L.-H."/>
            <person name="Turgeon B."/>
            <person name="Goodwin S."/>
            <person name="Spatafora J."/>
            <person name="Crous P."/>
            <person name="Grigoriev I."/>
        </authorList>
    </citation>
    <scope>NUCLEOTIDE SEQUENCE</scope>
    <source>
        <strain evidence="3">CBS 107.79</strain>
    </source>
</reference>
<evidence type="ECO:0000256" key="2">
    <source>
        <dbReference type="RuleBase" id="RU003954"/>
    </source>
</evidence>
<dbReference type="Gene3D" id="1.10.274.20">
    <property type="entry name" value="Phenylalanine ammonia-lyase 1, domain 3"/>
    <property type="match status" value="1"/>
</dbReference>
<sequence>AAYEGLSRSSDALRSRLDEREIIYGVNTGFGGSADARTKQTQELQRVLIRELHYGITGPNSRDPRSAWKNSHAAYDLEKEQSPDSLHLPKTWTRASILIRLNSLAKGCSAIRPTVVDRLLDLLAHDIIPVIPLRGSISASGDLSPLSYIGGAIQAKPTIRIHSGRGEELFADQAIVDKGLEPVVLDAKEGLAIVNGTAISCGSGALALSDAHVLAVLSQVLTAMTVEALHGTMESFDPFFSMVRPHPGQRDASMNMHNFLTGSKLTHVNTGEGSVLRQDRYAVRTAPQWIGPVLEDLVLAHQQITIECNSATDNPLVNERGTMLHGGNFQAKSVTSAMEKVRQGNCTIGRMLFAQCTELINPSTNRGLPPNLVIEDPSTSYIFKGTDISAAALQAELGFLSNPANHVQTAEMGNQSLNSLALISARYTHTSNDVLTQMMAAHLIAVCQALDLRAMKIQFMDTFRTEFGNLVEDLNSHYRRPGAENVTEDSERFASLWHQFDTKLDSTAALDGQDRFKAIAQTLRTVLLEDPSTFRLLDPLTTVESFQSTVERSLRSSWCAHRDAYVVHGDASGFLGLASRKMYLFIRKDLGVPLLCKARIQTPVEMGPSTSEAPTVGSYTSIVYRALREGRFLLPLIDILETTPEHDGHVSASR</sequence>
<dbReference type="NCBIfam" id="TIGR01226">
    <property type="entry name" value="phe_am_lyase"/>
    <property type="match status" value="1"/>
</dbReference>
<dbReference type="Gene3D" id="1.10.275.10">
    <property type="entry name" value="Fumarase/aspartase (N-terminal domain)"/>
    <property type="match status" value="1"/>
</dbReference>
<dbReference type="AlphaFoldDB" id="A0A6A5V9Y5"/>
<dbReference type="InterPro" id="IPR005922">
    <property type="entry name" value="Phe_NH3-lyase"/>
</dbReference>
<dbReference type="GO" id="GO:0005737">
    <property type="term" value="C:cytoplasm"/>
    <property type="evidence" value="ECO:0007669"/>
    <property type="project" value="InterPro"/>
</dbReference>
<dbReference type="Proteomes" id="UP000800036">
    <property type="component" value="Unassembled WGS sequence"/>
</dbReference>
<dbReference type="SUPFAM" id="SSF48557">
    <property type="entry name" value="L-aspartase-like"/>
    <property type="match status" value="1"/>
</dbReference>
<dbReference type="InterPro" id="IPR024083">
    <property type="entry name" value="Fumarase/histidase_N"/>
</dbReference>
<dbReference type="Gene3D" id="1.20.200.10">
    <property type="entry name" value="Fumarase/aspartase (Central domain)"/>
    <property type="match status" value="1"/>
</dbReference>
<dbReference type="InterPro" id="IPR023144">
    <property type="entry name" value="Phe_NH3-lyase_shielding_dom_sf"/>
</dbReference>
<dbReference type="OrthoDB" id="10051290at2759"/>
<dbReference type="EMBL" id="ML976682">
    <property type="protein sequence ID" value="KAF1973119.1"/>
    <property type="molecule type" value="Genomic_DNA"/>
</dbReference>
<dbReference type="Pfam" id="PF00221">
    <property type="entry name" value="Lyase_aromatic"/>
    <property type="match status" value="1"/>
</dbReference>
<evidence type="ECO:0000313" key="3">
    <source>
        <dbReference type="EMBL" id="KAF1973119.1"/>
    </source>
</evidence>
<dbReference type="InterPro" id="IPR022313">
    <property type="entry name" value="Phe/His_NH3-lyase_AS"/>
</dbReference>
<comment type="similarity">
    <text evidence="1 2">Belongs to the PAL/histidase family.</text>
</comment>
<organism evidence="3 4">
    <name type="scientific">Bimuria novae-zelandiae CBS 107.79</name>
    <dbReference type="NCBI Taxonomy" id="1447943"/>
    <lineage>
        <taxon>Eukaryota</taxon>
        <taxon>Fungi</taxon>
        <taxon>Dikarya</taxon>
        <taxon>Ascomycota</taxon>
        <taxon>Pezizomycotina</taxon>
        <taxon>Dothideomycetes</taxon>
        <taxon>Pleosporomycetidae</taxon>
        <taxon>Pleosporales</taxon>
        <taxon>Massarineae</taxon>
        <taxon>Didymosphaeriaceae</taxon>
        <taxon>Bimuria</taxon>
    </lineage>
</organism>
<keyword evidence="4" id="KW-1185">Reference proteome</keyword>
<dbReference type="PROSITE" id="PS00488">
    <property type="entry name" value="PAL_HISTIDASE"/>
    <property type="match status" value="1"/>
</dbReference>
<dbReference type="GO" id="GO:0006559">
    <property type="term" value="P:L-phenylalanine catabolic process"/>
    <property type="evidence" value="ECO:0007669"/>
    <property type="project" value="InterPro"/>
</dbReference>
<gene>
    <name evidence="3" type="ORF">BU23DRAFT_465620</name>
</gene>
<feature type="non-terminal residue" evidence="3">
    <location>
        <position position="1"/>
    </location>
</feature>
<dbReference type="PANTHER" id="PTHR10362">
    <property type="entry name" value="HISTIDINE AMMONIA-LYASE"/>
    <property type="match status" value="1"/>
</dbReference>
<dbReference type="GO" id="GO:0016841">
    <property type="term" value="F:ammonia-lyase activity"/>
    <property type="evidence" value="ECO:0007669"/>
    <property type="project" value="InterPro"/>
</dbReference>
<protein>
    <submittedName>
        <fullName evidence="3">PAL-domain-containing protein</fullName>
    </submittedName>
</protein>
<keyword evidence="2" id="KW-0456">Lyase</keyword>
<name>A0A6A5V9Y5_9PLEO</name>
<dbReference type="InterPro" id="IPR008948">
    <property type="entry name" value="L-Aspartase-like"/>
</dbReference>
<accession>A0A6A5V9Y5</accession>